<dbReference type="EMBL" id="JAWZYT010002646">
    <property type="protein sequence ID" value="KAK4302918.1"/>
    <property type="molecule type" value="Genomic_DNA"/>
</dbReference>
<reference evidence="2" key="1">
    <citation type="submission" date="2023-11" db="EMBL/GenBank/DDBJ databases">
        <title>Genome assemblies of two species of porcelain crab, Petrolisthes cinctipes and Petrolisthes manimaculis (Anomura: Porcellanidae).</title>
        <authorList>
            <person name="Angst P."/>
        </authorList>
    </citation>
    <scope>NUCLEOTIDE SEQUENCE</scope>
    <source>
        <strain evidence="2">PB745_02</strain>
        <tissue evidence="2">Gill</tissue>
    </source>
</reference>
<proteinExistence type="predicted"/>
<sequence length="120" mass="13655">MTKEVIKNVVVEALVESGVVEASAMEELTPAGFRPRSSSVEQLVYPHDQSRETQDSVNLIEHENPGAVNQLELETMKLEYQLKTRQMELEVEKEKLQVEREVERENERETTQNETNGVGG</sequence>
<feature type="compositionally biased region" description="Basic and acidic residues" evidence="1">
    <location>
        <begin position="99"/>
        <end position="111"/>
    </location>
</feature>
<feature type="region of interest" description="Disordered" evidence="1">
    <location>
        <begin position="99"/>
        <end position="120"/>
    </location>
</feature>
<evidence type="ECO:0000313" key="3">
    <source>
        <dbReference type="Proteomes" id="UP001292094"/>
    </source>
</evidence>
<gene>
    <name evidence="2" type="ORF">Pmani_025035</name>
</gene>
<comment type="caution">
    <text evidence="2">The sequence shown here is derived from an EMBL/GenBank/DDBJ whole genome shotgun (WGS) entry which is preliminary data.</text>
</comment>
<evidence type="ECO:0000313" key="2">
    <source>
        <dbReference type="EMBL" id="KAK4302918.1"/>
    </source>
</evidence>
<name>A0AAE1P7I1_9EUCA</name>
<accession>A0AAE1P7I1</accession>
<protein>
    <submittedName>
        <fullName evidence="2">Uncharacterized protein</fullName>
    </submittedName>
</protein>
<dbReference type="AlphaFoldDB" id="A0AAE1P7I1"/>
<dbReference type="Proteomes" id="UP001292094">
    <property type="component" value="Unassembled WGS sequence"/>
</dbReference>
<keyword evidence="3" id="KW-1185">Reference proteome</keyword>
<organism evidence="2 3">
    <name type="scientific">Petrolisthes manimaculis</name>
    <dbReference type="NCBI Taxonomy" id="1843537"/>
    <lineage>
        <taxon>Eukaryota</taxon>
        <taxon>Metazoa</taxon>
        <taxon>Ecdysozoa</taxon>
        <taxon>Arthropoda</taxon>
        <taxon>Crustacea</taxon>
        <taxon>Multicrustacea</taxon>
        <taxon>Malacostraca</taxon>
        <taxon>Eumalacostraca</taxon>
        <taxon>Eucarida</taxon>
        <taxon>Decapoda</taxon>
        <taxon>Pleocyemata</taxon>
        <taxon>Anomura</taxon>
        <taxon>Galatheoidea</taxon>
        <taxon>Porcellanidae</taxon>
        <taxon>Petrolisthes</taxon>
    </lineage>
</organism>
<evidence type="ECO:0000256" key="1">
    <source>
        <dbReference type="SAM" id="MobiDB-lite"/>
    </source>
</evidence>